<keyword evidence="2" id="KW-0472">Membrane</keyword>
<dbReference type="InterPro" id="IPR058625">
    <property type="entry name" value="MdtA-like_BSH"/>
</dbReference>
<evidence type="ECO:0000313" key="5">
    <source>
        <dbReference type="EMBL" id="MDJ1505218.1"/>
    </source>
</evidence>
<dbReference type="SUPFAM" id="SSF111369">
    <property type="entry name" value="HlyD-like secretion proteins"/>
    <property type="match status" value="1"/>
</dbReference>
<keyword evidence="2" id="KW-0812">Transmembrane</keyword>
<organism evidence="5 6">
    <name type="scientific">Xanthocytophaga agilis</name>
    <dbReference type="NCBI Taxonomy" id="3048010"/>
    <lineage>
        <taxon>Bacteria</taxon>
        <taxon>Pseudomonadati</taxon>
        <taxon>Bacteroidota</taxon>
        <taxon>Cytophagia</taxon>
        <taxon>Cytophagales</taxon>
        <taxon>Rhodocytophagaceae</taxon>
        <taxon>Xanthocytophaga</taxon>
    </lineage>
</organism>
<reference evidence="5" key="1">
    <citation type="submission" date="2023-05" db="EMBL/GenBank/DDBJ databases">
        <authorList>
            <person name="Zhang X."/>
        </authorList>
    </citation>
    <scope>NUCLEOTIDE SEQUENCE</scope>
    <source>
        <strain evidence="5">BD1B2-1</strain>
    </source>
</reference>
<feature type="domain" description="AprE-like beta-barrel" evidence="4">
    <location>
        <begin position="277"/>
        <end position="363"/>
    </location>
</feature>
<feature type="coiled-coil region" evidence="1">
    <location>
        <begin position="209"/>
        <end position="243"/>
    </location>
</feature>
<evidence type="ECO:0000256" key="2">
    <source>
        <dbReference type="SAM" id="Phobius"/>
    </source>
</evidence>
<comment type="caution">
    <text evidence="5">The sequence shown here is derived from an EMBL/GenBank/DDBJ whole genome shotgun (WGS) entry which is preliminary data.</text>
</comment>
<evidence type="ECO:0000259" key="3">
    <source>
        <dbReference type="Pfam" id="PF25917"/>
    </source>
</evidence>
<gene>
    <name evidence="5" type="ORF">QNI22_31470</name>
</gene>
<dbReference type="Proteomes" id="UP001232063">
    <property type="component" value="Unassembled WGS sequence"/>
</dbReference>
<name>A0AAE3UJI9_9BACT</name>
<dbReference type="Pfam" id="PF26002">
    <property type="entry name" value="Beta-barrel_AprE"/>
    <property type="match status" value="1"/>
</dbReference>
<dbReference type="AlphaFoldDB" id="A0AAE3UJI9"/>
<dbReference type="Pfam" id="PF25917">
    <property type="entry name" value="BSH_RND"/>
    <property type="match status" value="1"/>
</dbReference>
<keyword evidence="2" id="KW-1133">Transmembrane helix</keyword>
<dbReference type="PANTHER" id="PTHR30386:SF28">
    <property type="entry name" value="EXPORTED PROTEIN"/>
    <property type="match status" value="1"/>
</dbReference>
<dbReference type="Gene3D" id="2.40.30.170">
    <property type="match status" value="1"/>
</dbReference>
<keyword evidence="6" id="KW-1185">Reference proteome</keyword>
<dbReference type="RefSeq" id="WP_314517082.1">
    <property type="nucleotide sequence ID" value="NZ_JASJOU010000015.1"/>
</dbReference>
<sequence>MSELRLVPTEIITNTTEAYLPTVSVKSQIIYLSVLTLILLSIIVLPFVKVDVSVKSAGTIRTAAEKNELKAIVSGIVAEVYVKENQSVKQGQVLFSLTSKIADSKLALSKSSLLEKKQFITDLKHLISTPRTQLLQRIKTLSPVYTQQYNQFRLQTLEKQHILSKTRKELERHQLLYTQKVIAQVELEEKQFVYTQALNEYNTLIETQLSLWQGQLNAYQLEIDALEAQRQQLFAEKELYTIKSPIAGTVQQLSGKYVGSFIEEGEMLGIISPDSNLIAECYLPPEDIGLVKEGMKVNLQIDAFNYNDWGLISGKIIDIGNDFTLINNKPVFKVKCKLDKQTLSLKNGYMAYLKKGMTLHARFVVTQRSLFQLLYDTTDDWLNPLIIK</sequence>
<keyword evidence="1" id="KW-0175">Coiled coil</keyword>
<dbReference type="PANTHER" id="PTHR30386">
    <property type="entry name" value="MEMBRANE FUSION SUBUNIT OF EMRAB-TOLC MULTIDRUG EFFLUX PUMP"/>
    <property type="match status" value="1"/>
</dbReference>
<feature type="transmembrane region" description="Helical" evidence="2">
    <location>
        <begin position="29"/>
        <end position="48"/>
    </location>
</feature>
<dbReference type="EMBL" id="JASJOU010000015">
    <property type="protein sequence ID" value="MDJ1505218.1"/>
    <property type="molecule type" value="Genomic_DNA"/>
</dbReference>
<evidence type="ECO:0000259" key="4">
    <source>
        <dbReference type="Pfam" id="PF26002"/>
    </source>
</evidence>
<feature type="domain" description="Multidrug resistance protein MdtA-like barrel-sandwich hybrid" evidence="3">
    <location>
        <begin position="67"/>
        <end position="270"/>
    </location>
</feature>
<dbReference type="InterPro" id="IPR050739">
    <property type="entry name" value="MFP"/>
</dbReference>
<dbReference type="PRINTS" id="PR01490">
    <property type="entry name" value="RTXTOXIND"/>
</dbReference>
<evidence type="ECO:0000313" key="6">
    <source>
        <dbReference type="Proteomes" id="UP001232063"/>
    </source>
</evidence>
<accession>A0AAE3UJI9</accession>
<dbReference type="Gene3D" id="2.40.50.100">
    <property type="match status" value="1"/>
</dbReference>
<dbReference type="InterPro" id="IPR058982">
    <property type="entry name" value="Beta-barrel_AprE"/>
</dbReference>
<protein>
    <submittedName>
        <fullName evidence="5">HlyD family secretion protein</fullName>
    </submittedName>
</protein>
<evidence type="ECO:0000256" key="1">
    <source>
        <dbReference type="SAM" id="Coils"/>
    </source>
</evidence>
<proteinExistence type="predicted"/>